<evidence type="ECO:0000256" key="1">
    <source>
        <dbReference type="SAM" id="MobiDB-lite"/>
    </source>
</evidence>
<feature type="region of interest" description="Disordered" evidence="1">
    <location>
        <begin position="166"/>
        <end position="235"/>
    </location>
</feature>
<dbReference type="Proteomes" id="UP001472677">
    <property type="component" value="Unassembled WGS sequence"/>
</dbReference>
<sequence>MRLMKGFEARGEQGKRSKLSRSLTGLYPQEHDQSETSSPDSGDLVAHARPEYRLAQSQIGHPHEIFSQLLSSASCRPSGLAILTYLDRIPFRLHKLACLPARPNRSGLSPDWTLSTIPWELVPSSEQLVQSWDKAFLFEAYSRSQECESLVVTRSHSVNKTSLEREFALTPTEGPPSYATKSPWLDVERPATDTGKERSLRKGLNKRLVASQESNREGRTGSQERRNETGGNALGGAGAETGWLKEERLAFDLACLCLKTCLLTGWMASSPTASS</sequence>
<accession>A0ABR2AY58</accession>
<evidence type="ECO:0000313" key="2">
    <source>
        <dbReference type="EMBL" id="KAK8499220.1"/>
    </source>
</evidence>
<feature type="compositionally biased region" description="Basic and acidic residues" evidence="1">
    <location>
        <begin position="214"/>
        <end position="228"/>
    </location>
</feature>
<feature type="compositionally biased region" description="Basic and acidic residues" evidence="1">
    <location>
        <begin position="1"/>
        <end position="15"/>
    </location>
</feature>
<comment type="caution">
    <text evidence="2">The sequence shown here is derived from an EMBL/GenBank/DDBJ whole genome shotgun (WGS) entry which is preliminary data.</text>
</comment>
<protein>
    <submittedName>
        <fullName evidence="2">Uncharacterized protein</fullName>
    </submittedName>
</protein>
<evidence type="ECO:0000313" key="3">
    <source>
        <dbReference type="Proteomes" id="UP001472677"/>
    </source>
</evidence>
<dbReference type="EMBL" id="JBBPBM010000239">
    <property type="protein sequence ID" value="KAK8499220.1"/>
    <property type="molecule type" value="Genomic_DNA"/>
</dbReference>
<feature type="compositionally biased region" description="Basic and acidic residues" evidence="1">
    <location>
        <begin position="186"/>
        <end position="200"/>
    </location>
</feature>
<feature type="region of interest" description="Disordered" evidence="1">
    <location>
        <begin position="1"/>
        <end position="44"/>
    </location>
</feature>
<proteinExistence type="predicted"/>
<gene>
    <name evidence="2" type="ORF">V6N12_076070</name>
</gene>
<reference evidence="2 3" key="1">
    <citation type="journal article" date="2024" name="G3 (Bethesda)">
        <title>Genome assembly of Hibiscus sabdariffa L. provides insights into metabolisms of medicinal natural products.</title>
        <authorList>
            <person name="Kim T."/>
        </authorList>
    </citation>
    <scope>NUCLEOTIDE SEQUENCE [LARGE SCALE GENOMIC DNA]</scope>
    <source>
        <strain evidence="2">TK-2024</strain>
        <tissue evidence="2">Old leaves</tissue>
    </source>
</reference>
<name>A0ABR2AY58_9ROSI</name>
<organism evidence="2 3">
    <name type="scientific">Hibiscus sabdariffa</name>
    <name type="common">roselle</name>
    <dbReference type="NCBI Taxonomy" id="183260"/>
    <lineage>
        <taxon>Eukaryota</taxon>
        <taxon>Viridiplantae</taxon>
        <taxon>Streptophyta</taxon>
        <taxon>Embryophyta</taxon>
        <taxon>Tracheophyta</taxon>
        <taxon>Spermatophyta</taxon>
        <taxon>Magnoliopsida</taxon>
        <taxon>eudicotyledons</taxon>
        <taxon>Gunneridae</taxon>
        <taxon>Pentapetalae</taxon>
        <taxon>rosids</taxon>
        <taxon>malvids</taxon>
        <taxon>Malvales</taxon>
        <taxon>Malvaceae</taxon>
        <taxon>Malvoideae</taxon>
        <taxon>Hibiscus</taxon>
    </lineage>
</organism>
<keyword evidence="3" id="KW-1185">Reference proteome</keyword>